<organism evidence="1 2">
    <name type="scientific">Fluviicoccus keumensis</name>
    <dbReference type="NCBI Taxonomy" id="1435465"/>
    <lineage>
        <taxon>Bacteria</taxon>
        <taxon>Pseudomonadati</taxon>
        <taxon>Pseudomonadota</taxon>
        <taxon>Gammaproteobacteria</taxon>
        <taxon>Moraxellales</taxon>
        <taxon>Moraxellaceae</taxon>
        <taxon>Fluviicoccus</taxon>
    </lineage>
</organism>
<proteinExistence type="predicted"/>
<dbReference type="AlphaFoldDB" id="A0A4V2G3W8"/>
<sequence length="142" mass="16172">MSTGGSFYVLSDEELEQLLDDGEEGFEAFMHDSHEREYFSEQEWYWYELTELLDDEGVRGELADFAEDVGCGVGYAFAEDVRIIAEALSRLTDEDIGERFEDMRDIMGRMTLEEMLELVKGLSAFYQKASKNGAAILFVAMS</sequence>
<dbReference type="InterPro" id="IPR035944">
    <property type="entry name" value="YfbM-like_sf"/>
</dbReference>
<name>A0A4V2G3W8_9GAMM</name>
<dbReference type="Proteomes" id="UP000292423">
    <property type="component" value="Unassembled WGS sequence"/>
</dbReference>
<dbReference type="Pfam" id="PF08974">
    <property type="entry name" value="DUF1877"/>
    <property type="match status" value="1"/>
</dbReference>
<dbReference type="Gene3D" id="3.40.1760.10">
    <property type="entry name" value="YfbM-like super family"/>
    <property type="match status" value="1"/>
</dbReference>
<protein>
    <submittedName>
        <fullName evidence="1">Uncharacterized protein DUF1877</fullName>
    </submittedName>
</protein>
<evidence type="ECO:0000313" key="1">
    <source>
        <dbReference type="EMBL" id="RZU38626.1"/>
    </source>
</evidence>
<reference evidence="1 2" key="1">
    <citation type="submission" date="2019-02" db="EMBL/GenBank/DDBJ databases">
        <title>Genomic Encyclopedia of Type Strains, Phase IV (KMG-IV): sequencing the most valuable type-strain genomes for metagenomic binning, comparative biology and taxonomic classification.</title>
        <authorList>
            <person name="Goeker M."/>
        </authorList>
    </citation>
    <scope>NUCLEOTIDE SEQUENCE [LARGE SCALE GENOMIC DNA]</scope>
    <source>
        <strain evidence="1 2">DSM 105135</strain>
    </source>
</reference>
<comment type="caution">
    <text evidence="1">The sequence shown here is derived from an EMBL/GenBank/DDBJ whole genome shotgun (WGS) entry which is preliminary data.</text>
</comment>
<accession>A0A4V2G3W8</accession>
<evidence type="ECO:0000313" key="2">
    <source>
        <dbReference type="Proteomes" id="UP000292423"/>
    </source>
</evidence>
<keyword evidence="2" id="KW-1185">Reference proteome</keyword>
<dbReference type="RefSeq" id="WP_130414353.1">
    <property type="nucleotide sequence ID" value="NZ_SHKX01000013.1"/>
</dbReference>
<dbReference type="SUPFAM" id="SSF111069">
    <property type="entry name" value="Hypothetical protein yfbM"/>
    <property type="match status" value="1"/>
</dbReference>
<dbReference type="EMBL" id="SHKX01000013">
    <property type="protein sequence ID" value="RZU38626.1"/>
    <property type="molecule type" value="Genomic_DNA"/>
</dbReference>
<gene>
    <name evidence="1" type="ORF">EV700_2561</name>
</gene>
<dbReference type="InterPro" id="IPR015068">
    <property type="entry name" value="DUF1877"/>
</dbReference>